<gene>
    <name evidence="1" type="ORF">M413DRAFT_68615</name>
</gene>
<evidence type="ECO:0000313" key="1">
    <source>
        <dbReference type="EMBL" id="KIM43800.1"/>
    </source>
</evidence>
<protein>
    <submittedName>
        <fullName evidence="1">Uncharacterized protein</fullName>
    </submittedName>
</protein>
<dbReference type="OrthoDB" id="3253623at2759"/>
<sequence>MFIVCPSCHHHYSYLPGDSPANTDEPFTLNCTNRRTAESAVCGTSLWTQRDLGGGHSRFIPVRKYVHQGLKPWLGRLVSRKGMEDILEVEQFELPSPDAPLMIFSVQTCLGSSRVPRTNHFSLRLVFSLSVDSFNPFHNKTAKQTVSSTGIWMVVLNLPQHLCYLPENMYLAGVIPGPDKPSSEDIYPYLELLTQEL</sequence>
<feature type="non-terminal residue" evidence="1">
    <location>
        <position position="197"/>
    </location>
</feature>
<dbReference type="EMBL" id="KN831775">
    <property type="protein sequence ID" value="KIM43800.1"/>
    <property type="molecule type" value="Genomic_DNA"/>
</dbReference>
<evidence type="ECO:0000313" key="2">
    <source>
        <dbReference type="Proteomes" id="UP000053424"/>
    </source>
</evidence>
<dbReference type="AlphaFoldDB" id="A0A0C3C4L2"/>
<name>A0A0C3C4L2_HEBCY</name>
<dbReference type="HOGENOM" id="CLU_030973_1_1_1"/>
<reference evidence="2" key="2">
    <citation type="submission" date="2015-01" db="EMBL/GenBank/DDBJ databases">
        <title>Evolutionary Origins and Diversification of the Mycorrhizal Mutualists.</title>
        <authorList>
            <consortium name="DOE Joint Genome Institute"/>
            <consortium name="Mycorrhizal Genomics Consortium"/>
            <person name="Kohler A."/>
            <person name="Kuo A."/>
            <person name="Nagy L.G."/>
            <person name="Floudas D."/>
            <person name="Copeland A."/>
            <person name="Barry K.W."/>
            <person name="Cichocki N."/>
            <person name="Veneault-Fourrey C."/>
            <person name="LaButti K."/>
            <person name="Lindquist E.A."/>
            <person name="Lipzen A."/>
            <person name="Lundell T."/>
            <person name="Morin E."/>
            <person name="Murat C."/>
            <person name="Riley R."/>
            <person name="Ohm R."/>
            <person name="Sun H."/>
            <person name="Tunlid A."/>
            <person name="Henrissat B."/>
            <person name="Grigoriev I.V."/>
            <person name="Hibbett D.S."/>
            <person name="Martin F."/>
        </authorList>
    </citation>
    <scope>NUCLEOTIDE SEQUENCE [LARGE SCALE GENOMIC DNA]</scope>
    <source>
        <strain evidence="2">h7</strain>
    </source>
</reference>
<proteinExistence type="predicted"/>
<keyword evidence="2" id="KW-1185">Reference proteome</keyword>
<organism evidence="1 2">
    <name type="scientific">Hebeloma cylindrosporum</name>
    <dbReference type="NCBI Taxonomy" id="76867"/>
    <lineage>
        <taxon>Eukaryota</taxon>
        <taxon>Fungi</taxon>
        <taxon>Dikarya</taxon>
        <taxon>Basidiomycota</taxon>
        <taxon>Agaricomycotina</taxon>
        <taxon>Agaricomycetes</taxon>
        <taxon>Agaricomycetidae</taxon>
        <taxon>Agaricales</taxon>
        <taxon>Agaricineae</taxon>
        <taxon>Hymenogastraceae</taxon>
        <taxon>Hebeloma</taxon>
    </lineage>
</organism>
<dbReference type="Proteomes" id="UP000053424">
    <property type="component" value="Unassembled WGS sequence"/>
</dbReference>
<accession>A0A0C3C4L2</accession>
<reference evidence="1 2" key="1">
    <citation type="submission" date="2014-04" db="EMBL/GenBank/DDBJ databases">
        <authorList>
            <consortium name="DOE Joint Genome Institute"/>
            <person name="Kuo A."/>
            <person name="Gay G."/>
            <person name="Dore J."/>
            <person name="Kohler A."/>
            <person name="Nagy L.G."/>
            <person name="Floudas D."/>
            <person name="Copeland A."/>
            <person name="Barry K.W."/>
            <person name="Cichocki N."/>
            <person name="Veneault-Fourrey C."/>
            <person name="LaButti K."/>
            <person name="Lindquist E.A."/>
            <person name="Lipzen A."/>
            <person name="Lundell T."/>
            <person name="Morin E."/>
            <person name="Murat C."/>
            <person name="Sun H."/>
            <person name="Tunlid A."/>
            <person name="Henrissat B."/>
            <person name="Grigoriev I.V."/>
            <person name="Hibbett D.S."/>
            <person name="Martin F."/>
            <person name="Nordberg H.P."/>
            <person name="Cantor M.N."/>
            <person name="Hua S.X."/>
        </authorList>
    </citation>
    <scope>NUCLEOTIDE SEQUENCE [LARGE SCALE GENOMIC DNA]</scope>
    <source>
        <strain evidence="2">h7</strain>
    </source>
</reference>